<reference evidence="2" key="1">
    <citation type="submission" date="2022-08" db="EMBL/GenBank/DDBJ databases">
        <title>Genomic Encyclopedia of Type Strains, Phase V (KMG-V): Genome sequencing to study the core and pangenomes of soil and plant-associated prokaryotes.</title>
        <authorList>
            <person name="Whitman W."/>
        </authorList>
    </citation>
    <scope>NUCLEOTIDE SEQUENCE</scope>
    <source>
        <strain evidence="2">SP3002</strain>
    </source>
</reference>
<evidence type="ECO:0000313" key="3">
    <source>
        <dbReference type="Proteomes" id="UP001155110"/>
    </source>
</evidence>
<accession>A0AAW5PCE7</accession>
<feature type="domain" description="Lipoprotein LPP20-like" evidence="1">
    <location>
        <begin position="42"/>
        <end position="138"/>
    </location>
</feature>
<dbReference type="AlphaFoldDB" id="A0AAW5PCE7"/>
<protein>
    <recommendedName>
        <fullName evidence="1">Lipoprotein LPP20-like domain-containing protein</fullName>
    </recommendedName>
</protein>
<gene>
    <name evidence="2" type="ORF">GGP99_003253</name>
</gene>
<dbReference type="Pfam" id="PF02169">
    <property type="entry name" value="LPP20"/>
    <property type="match status" value="1"/>
</dbReference>
<evidence type="ECO:0000259" key="1">
    <source>
        <dbReference type="Pfam" id="PF02169"/>
    </source>
</evidence>
<comment type="caution">
    <text evidence="2">The sequence shown here is derived from an EMBL/GenBank/DDBJ whole genome shotgun (WGS) entry which is preliminary data.</text>
</comment>
<dbReference type="Gene3D" id="3.10.28.20">
    <property type="entry name" value="Acetamidase/Formamidase-like domains"/>
    <property type="match status" value="1"/>
</dbReference>
<dbReference type="EMBL" id="JANTZM010000021">
    <property type="protein sequence ID" value="MCS4159263.1"/>
    <property type="molecule type" value="Genomic_DNA"/>
</dbReference>
<dbReference type="Proteomes" id="UP001155110">
    <property type="component" value="Unassembled WGS sequence"/>
</dbReference>
<sequence length="186" mass="20768">MTNYCSPLIRLLTVLVTPVLAFGLVGCGGAEEAAETTVEEAPSWMTETPSEENYVFGAGTGVSGSYQMAIDKAETRAREDLASTLEVQVQSMTEDFQEEVGDEYLNQFTQTTRTVVNQTLQGTQARETKVLEEEGRFRAYALMEMPIGKAGKELLSKMKGSEELYTRFRKSEAFDRLQEAIENYEE</sequence>
<organism evidence="2 3">
    <name type="scientific">Salinibacter ruber</name>
    <dbReference type="NCBI Taxonomy" id="146919"/>
    <lineage>
        <taxon>Bacteria</taxon>
        <taxon>Pseudomonadati</taxon>
        <taxon>Rhodothermota</taxon>
        <taxon>Rhodothermia</taxon>
        <taxon>Rhodothermales</taxon>
        <taxon>Salinibacteraceae</taxon>
        <taxon>Salinibacter</taxon>
    </lineage>
</organism>
<proteinExistence type="predicted"/>
<dbReference type="RefSeq" id="WP_259087354.1">
    <property type="nucleotide sequence ID" value="NZ_JANTZM010000021.1"/>
</dbReference>
<evidence type="ECO:0000313" key="2">
    <source>
        <dbReference type="EMBL" id="MCS4159263.1"/>
    </source>
</evidence>
<name>A0AAW5PCE7_9BACT</name>
<dbReference type="InterPro" id="IPR024952">
    <property type="entry name" value="LPP20-like_dom"/>
</dbReference>